<dbReference type="InterPro" id="IPR050919">
    <property type="entry name" value="NKG2/CD94_NK_receptors"/>
</dbReference>
<keyword evidence="7" id="KW-0325">Glycoprotein</keyword>
<protein>
    <recommendedName>
        <fullName evidence="8">Natural killer cells antigen CD94</fullName>
    </recommendedName>
    <alternativeName>
        <fullName evidence="9">Killer cell lectin-like receptor subfamily D member 1</fullName>
    </alternativeName>
</protein>
<evidence type="ECO:0000313" key="11">
    <source>
        <dbReference type="EMBL" id="PIO15840.1"/>
    </source>
</evidence>
<evidence type="ECO:0000313" key="12">
    <source>
        <dbReference type="Proteomes" id="UP000228934"/>
    </source>
</evidence>
<accession>A0A2G9QJQ1</accession>
<evidence type="ECO:0000256" key="6">
    <source>
        <dbReference type="ARBA" id="ARBA00023136"/>
    </source>
</evidence>
<evidence type="ECO:0000256" key="7">
    <source>
        <dbReference type="ARBA" id="ARBA00023180"/>
    </source>
</evidence>
<evidence type="ECO:0000256" key="9">
    <source>
        <dbReference type="ARBA" id="ARBA00041489"/>
    </source>
</evidence>
<evidence type="ECO:0000256" key="3">
    <source>
        <dbReference type="ARBA" id="ARBA00022734"/>
    </source>
</evidence>
<dbReference type="SUPFAM" id="SSF56436">
    <property type="entry name" value="C-type lectin-like"/>
    <property type="match status" value="1"/>
</dbReference>
<sequence>MDDWVLYRGKCYHFSDQSATWNNSQNFCESHNSSLAIIDNEKEMNFFNLLKSNYWIGLSRTQDDSGWVWTNGTLHSETIFNIVRQKLNRGEAEHVYQNDKGFKSDSGRYKKKWICSKRFSNHSP</sequence>
<keyword evidence="2" id="KW-0812">Transmembrane</keyword>
<keyword evidence="4" id="KW-0735">Signal-anchor</keyword>
<dbReference type="Proteomes" id="UP000228934">
    <property type="component" value="Unassembled WGS sequence"/>
</dbReference>
<keyword evidence="5" id="KW-1133">Transmembrane helix</keyword>
<feature type="domain" description="C-type lectin" evidence="10">
    <location>
        <begin position="7"/>
        <end position="116"/>
    </location>
</feature>
<dbReference type="Pfam" id="PF00059">
    <property type="entry name" value="Lectin_C"/>
    <property type="match status" value="1"/>
</dbReference>
<dbReference type="InterPro" id="IPR001304">
    <property type="entry name" value="C-type_lectin-like"/>
</dbReference>
<evidence type="ECO:0000256" key="5">
    <source>
        <dbReference type="ARBA" id="ARBA00022989"/>
    </source>
</evidence>
<reference evidence="12" key="1">
    <citation type="journal article" date="2017" name="Nat. Commun.">
        <title>The North American bullfrog draft genome provides insight into hormonal regulation of long noncoding RNA.</title>
        <authorList>
            <person name="Hammond S.A."/>
            <person name="Warren R.L."/>
            <person name="Vandervalk B.P."/>
            <person name="Kucuk E."/>
            <person name="Khan H."/>
            <person name="Gibb E.A."/>
            <person name="Pandoh P."/>
            <person name="Kirk H."/>
            <person name="Zhao Y."/>
            <person name="Jones M."/>
            <person name="Mungall A.J."/>
            <person name="Coope R."/>
            <person name="Pleasance S."/>
            <person name="Moore R.A."/>
            <person name="Holt R.A."/>
            <person name="Round J.M."/>
            <person name="Ohora S."/>
            <person name="Walle B.V."/>
            <person name="Veldhoen N."/>
            <person name="Helbing C.C."/>
            <person name="Birol I."/>
        </authorList>
    </citation>
    <scope>NUCLEOTIDE SEQUENCE [LARGE SCALE GENOMIC DNA]</scope>
</reference>
<dbReference type="EMBL" id="KV970723">
    <property type="protein sequence ID" value="PIO15840.1"/>
    <property type="molecule type" value="Genomic_DNA"/>
</dbReference>
<evidence type="ECO:0000259" key="10">
    <source>
        <dbReference type="PROSITE" id="PS50041"/>
    </source>
</evidence>
<organism evidence="11 12">
    <name type="scientific">Aquarana catesbeiana</name>
    <name type="common">American bullfrog</name>
    <name type="synonym">Rana catesbeiana</name>
    <dbReference type="NCBI Taxonomy" id="8400"/>
    <lineage>
        <taxon>Eukaryota</taxon>
        <taxon>Metazoa</taxon>
        <taxon>Chordata</taxon>
        <taxon>Craniata</taxon>
        <taxon>Vertebrata</taxon>
        <taxon>Euteleostomi</taxon>
        <taxon>Amphibia</taxon>
        <taxon>Batrachia</taxon>
        <taxon>Anura</taxon>
        <taxon>Neobatrachia</taxon>
        <taxon>Ranoidea</taxon>
        <taxon>Ranidae</taxon>
        <taxon>Aquarana</taxon>
    </lineage>
</organism>
<comment type="subcellular location">
    <subcellularLocation>
        <location evidence="1">Membrane</location>
        <topology evidence="1">Single-pass type II membrane protein</topology>
    </subcellularLocation>
</comment>
<keyword evidence="3" id="KW-0430">Lectin</keyword>
<dbReference type="AlphaFoldDB" id="A0A2G9QJQ1"/>
<evidence type="ECO:0000256" key="1">
    <source>
        <dbReference type="ARBA" id="ARBA00004606"/>
    </source>
</evidence>
<dbReference type="PANTHER" id="PTHR22800">
    <property type="entry name" value="C-TYPE LECTIN PROTEINS"/>
    <property type="match status" value="1"/>
</dbReference>
<dbReference type="InterPro" id="IPR016187">
    <property type="entry name" value="CTDL_fold"/>
</dbReference>
<dbReference type="SMART" id="SM00034">
    <property type="entry name" value="CLECT"/>
    <property type="match status" value="1"/>
</dbReference>
<dbReference type="InterPro" id="IPR016186">
    <property type="entry name" value="C-type_lectin-like/link_sf"/>
</dbReference>
<dbReference type="PROSITE" id="PS50041">
    <property type="entry name" value="C_TYPE_LECTIN_2"/>
    <property type="match status" value="1"/>
</dbReference>
<name>A0A2G9QJQ1_AQUCT</name>
<dbReference type="GO" id="GO:0030246">
    <property type="term" value="F:carbohydrate binding"/>
    <property type="evidence" value="ECO:0007669"/>
    <property type="project" value="UniProtKB-KW"/>
</dbReference>
<dbReference type="OrthoDB" id="6133475at2759"/>
<dbReference type="PANTHER" id="PTHR22800:SF252">
    <property type="entry name" value="NATURAL KILLER CELLS ANTIGEN CD94"/>
    <property type="match status" value="1"/>
</dbReference>
<evidence type="ECO:0000256" key="4">
    <source>
        <dbReference type="ARBA" id="ARBA00022968"/>
    </source>
</evidence>
<dbReference type="GO" id="GO:0002223">
    <property type="term" value="P:stimulatory C-type lectin receptor signaling pathway"/>
    <property type="evidence" value="ECO:0007669"/>
    <property type="project" value="TreeGrafter"/>
</dbReference>
<dbReference type="CDD" id="cd03593">
    <property type="entry name" value="CLECT_NK_receptors_like"/>
    <property type="match status" value="1"/>
</dbReference>
<dbReference type="GO" id="GO:0045954">
    <property type="term" value="P:positive regulation of natural killer cell mediated cytotoxicity"/>
    <property type="evidence" value="ECO:0007669"/>
    <property type="project" value="TreeGrafter"/>
</dbReference>
<dbReference type="GO" id="GO:0016020">
    <property type="term" value="C:membrane"/>
    <property type="evidence" value="ECO:0007669"/>
    <property type="project" value="UniProtKB-SubCell"/>
</dbReference>
<proteinExistence type="predicted"/>
<keyword evidence="6" id="KW-0472">Membrane</keyword>
<dbReference type="Gene3D" id="3.10.100.10">
    <property type="entry name" value="Mannose-Binding Protein A, subunit A"/>
    <property type="match status" value="1"/>
</dbReference>
<evidence type="ECO:0000256" key="2">
    <source>
        <dbReference type="ARBA" id="ARBA00022692"/>
    </source>
</evidence>
<gene>
    <name evidence="11" type="ORF">AB205_0058590</name>
</gene>
<keyword evidence="12" id="KW-1185">Reference proteome</keyword>
<dbReference type="InterPro" id="IPR033992">
    <property type="entry name" value="NKR-like_CTLD"/>
</dbReference>
<evidence type="ECO:0000256" key="8">
    <source>
        <dbReference type="ARBA" id="ARBA00041193"/>
    </source>
</evidence>